<name>A0AAE2BYA2_9LAMI</name>
<dbReference type="PANTHER" id="PTHR46438">
    <property type="entry name" value="ALPHA/BETA-HYDROLASES SUPERFAMILY PROTEIN"/>
    <property type="match status" value="1"/>
</dbReference>
<dbReference type="AlphaFoldDB" id="A0AAE2BYA2"/>
<dbReference type="SUPFAM" id="SSF53474">
    <property type="entry name" value="alpha/beta-Hydrolases"/>
    <property type="match status" value="1"/>
</dbReference>
<dbReference type="Proteomes" id="UP001289374">
    <property type="component" value="Unassembled WGS sequence"/>
</dbReference>
<keyword evidence="4" id="KW-1185">Reference proteome</keyword>
<feature type="region of interest" description="Disordered" evidence="1">
    <location>
        <begin position="524"/>
        <end position="571"/>
    </location>
</feature>
<sequence>MCSSRNEETKPSNFIRKKKMHAFLISCIDIDRFAGLLIPSTFNETPTINKKIQCASVSRKYLFSEGLTAETLCPNSHSAKASVLASQLPAFQGLSTTAEMAIITEEPDSPEPPLRKRRPEPKSKPTSPPSQPASTSTSTKSATPTTNPFHFWFCFTFVVSLVTLFCVLLTSLSPKDPKTWFLSLPPILRNHYSNGRTIKVQTAPNHPQVEVFSIQQGPTNSDSRVLIVHGIGCSSFAFQDVVKILGRKDVHAVAIDLPGSGFSDKSIAVVEEIVGGSGFLGGVWEVYEEIKEKGLFWGFDQLVEQGYVNFEENKVRVSKREIIKAIELGSEEMGRVLAQVVDSMGLAPVDLVLHDSALGLSANWISKNRDLIRSVMILDGAPSGTALPAWLLEMPVVREVLLAFRFVFERVVATCCMTSVGGLEAEAHRILLKGRDGGKAVAGMVKKLNFSFDLSEWSSLDGVKGLPIQVIWSGGWSDKWTTEGRQIAGAVPQATLVNHSGGRWTQKDNAEEVAQSIHDFVSSLPKSTRQVVEEPISEHSQKTFSEAQGGNHHHHNDHHHHDHHHHHDGHGHAGYMDAYGLGHGWAM</sequence>
<feature type="region of interest" description="Disordered" evidence="1">
    <location>
        <begin position="104"/>
        <end position="142"/>
    </location>
</feature>
<evidence type="ECO:0000256" key="2">
    <source>
        <dbReference type="SAM" id="Phobius"/>
    </source>
</evidence>
<dbReference type="EMBL" id="JACGWL010000005">
    <property type="protein sequence ID" value="KAK4402186.1"/>
    <property type="molecule type" value="Genomic_DNA"/>
</dbReference>
<feature type="compositionally biased region" description="Basic residues" evidence="1">
    <location>
        <begin position="551"/>
        <end position="569"/>
    </location>
</feature>
<organism evidence="3 4">
    <name type="scientific">Sesamum angolense</name>
    <dbReference type="NCBI Taxonomy" id="2727404"/>
    <lineage>
        <taxon>Eukaryota</taxon>
        <taxon>Viridiplantae</taxon>
        <taxon>Streptophyta</taxon>
        <taxon>Embryophyta</taxon>
        <taxon>Tracheophyta</taxon>
        <taxon>Spermatophyta</taxon>
        <taxon>Magnoliopsida</taxon>
        <taxon>eudicotyledons</taxon>
        <taxon>Gunneridae</taxon>
        <taxon>Pentapetalae</taxon>
        <taxon>asterids</taxon>
        <taxon>lamiids</taxon>
        <taxon>Lamiales</taxon>
        <taxon>Pedaliaceae</taxon>
        <taxon>Sesamum</taxon>
    </lineage>
</organism>
<comment type="caution">
    <text evidence="3">The sequence shown here is derived from an EMBL/GenBank/DDBJ whole genome shotgun (WGS) entry which is preliminary data.</text>
</comment>
<proteinExistence type="predicted"/>
<gene>
    <name evidence="3" type="ORF">Sango_0959300</name>
</gene>
<reference evidence="3" key="2">
    <citation type="journal article" date="2024" name="Plant">
        <title>Genomic evolution and insights into agronomic trait innovations of Sesamum species.</title>
        <authorList>
            <person name="Miao H."/>
            <person name="Wang L."/>
            <person name="Qu L."/>
            <person name="Liu H."/>
            <person name="Sun Y."/>
            <person name="Le M."/>
            <person name="Wang Q."/>
            <person name="Wei S."/>
            <person name="Zheng Y."/>
            <person name="Lin W."/>
            <person name="Duan Y."/>
            <person name="Cao H."/>
            <person name="Xiong S."/>
            <person name="Wang X."/>
            <person name="Wei L."/>
            <person name="Li C."/>
            <person name="Ma Q."/>
            <person name="Ju M."/>
            <person name="Zhao R."/>
            <person name="Li G."/>
            <person name="Mu C."/>
            <person name="Tian Q."/>
            <person name="Mei H."/>
            <person name="Zhang T."/>
            <person name="Gao T."/>
            <person name="Zhang H."/>
        </authorList>
    </citation>
    <scope>NUCLEOTIDE SEQUENCE</scope>
    <source>
        <strain evidence="3">K16</strain>
    </source>
</reference>
<keyword evidence="2" id="KW-1133">Transmembrane helix</keyword>
<dbReference type="Gene3D" id="3.40.50.1820">
    <property type="entry name" value="alpha/beta hydrolase"/>
    <property type="match status" value="1"/>
</dbReference>
<feature type="compositionally biased region" description="Low complexity" evidence="1">
    <location>
        <begin position="132"/>
        <end position="142"/>
    </location>
</feature>
<evidence type="ECO:0000313" key="4">
    <source>
        <dbReference type="Proteomes" id="UP001289374"/>
    </source>
</evidence>
<keyword evidence="2" id="KW-0812">Transmembrane</keyword>
<feature type="transmembrane region" description="Helical" evidence="2">
    <location>
        <begin position="149"/>
        <end position="172"/>
    </location>
</feature>
<keyword evidence="2" id="KW-0472">Membrane</keyword>
<protein>
    <submittedName>
        <fullName evidence="3">Protein AUXIN RESPONSE 4</fullName>
    </submittedName>
</protein>
<dbReference type="InterPro" id="IPR029058">
    <property type="entry name" value="AB_hydrolase_fold"/>
</dbReference>
<accession>A0AAE2BYA2</accession>
<evidence type="ECO:0000313" key="3">
    <source>
        <dbReference type="EMBL" id="KAK4402186.1"/>
    </source>
</evidence>
<evidence type="ECO:0000256" key="1">
    <source>
        <dbReference type="SAM" id="MobiDB-lite"/>
    </source>
</evidence>
<reference evidence="3" key="1">
    <citation type="submission" date="2020-06" db="EMBL/GenBank/DDBJ databases">
        <authorList>
            <person name="Li T."/>
            <person name="Hu X."/>
            <person name="Zhang T."/>
            <person name="Song X."/>
            <person name="Zhang H."/>
            <person name="Dai N."/>
            <person name="Sheng W."/>
            <person name="Hou X."/>
            <person name="Wei L."/>
        </authorList>
    </citation>
    <scope>NUCLEOTIDE SEQUENCE</scope>
    <source>
        <strain evidence="3">K16</strain>
        <tissue evidence="3">Leaf</tissue>
    </source>
</reference>